<feature type="domain" description="Rab-GAP TBC" evidence="1">
    <location>
        <begin position="100"/>
        <end position="285"/>
    </location>
</feature>
<protein>
    <submittedName>
        <fullName evidence="2">RabGTPase-activating protein</fullName>
    </submittedName>
</protein>
<gene>
    <name evidence="2" type="ORF">RFI_23700</name>
</gene>
<evidence type="ECO:0000313" key="3">
    <source>
        <dbReference type="Proteomes" id="UP000023152"/>
    </source>
</evidence>
<dbReference type="InterPro" id="IPR000195">
    <property type="entry name" value="Rab-GAP-TBC_dom"/>
</dbReference>
<accession>X6MJ16</accession>
<dbReference type="Gene3D" id="1.10.472.80">
    <property type="entry name" value="Ypt/Rab-GAP domain of gyp1p, domain 3"/>
    <property type="match status" value="1"/>
</dbReference>
<dbReference type="AlphaFoldDB" id="X6MJ16"/>
<dbReference type="EMBL" id="ASPP01020467">
    <property type="protein sequence ID" value="ETO13666.1"/>
    <property type="molecule type" value="Genomic_DNA"/>
</dbReference>
<comment type="caution">
    <text evidence="2">The sequence shown here is derived from an EMBL/GenBank/DDBJ whole genome shotgun (WGS) entry which is preliminary data.</text>
</comment>
<evidence type="ECO:0000259" key="1">
    <source>
        <dbReference type="Pfam" id="PF00566"/>
    </source>
</evidence>
<reference evidence="2 3" key="1">
    <citation type="journal article" date="2013" name="Curr. Biol.">
        <title>The Genome of the Foraminiferan Reticulomyxa filosa.</title>
        <authorList>
            <person name="Glockner G."/>
            <person name="Hulsmann N."/>
            <person name="Schleicher M."/>
            <person name="Noegel A.A."/>
            <person name="Eichinger L."/>
            <person name="Gallinger C."/>
            <person name="Pawlowski J."/>
            <person name="Sierra R."/>
            <person name="Euteneuer U."/>
            <person name="Pillet L."/>
            <person name="Moustafa A."/>
            <person name="Platzer M."/>
            <person name="Groth M."/>
            <person name="Szafranski K."/>
            <person name="Schliwa M."/>
        </authorList>
    </citation>
    <scope>NUCLEOTIDE SEQUENCE [LARGE SCALE GENOMIC DNA]</scope>
</reference>
<organism evidence="2 3">
    <name type="scientific">Reticulomyxa filosa</name>
    <dbReference type="NCBI Taxonomy" id="46433"/>
    <lineage>
        <taxon>Eukaryota</taxon>
        <taxon>Sar</taxon>
        <taxon>Rhizaria</taxon>
        <taxon>Retaria</taxon>
        <taxon>Foraminifera</taxon>
        <taxon>Monothalamids</taxon>
        <taxon>Reticulomyxidae</taxon>
        <taxon>Reticulomyxa</taxon>
    </lineage>
</organism>
<sequence length="285" mass="33505">MFCCYSSAGTPDKVNLNDIDSEAIFLKDDRTTRKHQDYKTLRRLAREGLSKNDRRLAWIKATNASDKDMIAYKKLNKTLFEGIEMHEFPQFPMFGSKCRFKALSTQQKYCVRKILVVLAVEHDSLHYCPQIPFVVVESNKKKNIYIHICVYVYNFVCCREYCFVKSKKSKMKETIIQHVEEATAFAIMNAMVKVSKQNDWYFRTDFFNFRVRLRTFMDVFADNVKLLFYLRYILFGRNIAVEKIIADGFATMYANYLNPEALLRLIDTFTVEGYKVLFRVGLALL</sequence>
<dbReference type="Pfam" id="PF00566">
    <property type="entry name" value="RabGAP-TBC"/>
    <property type="match status" value="1"/>
</dbReference>
<dbReference type="OrthoDB" id="10065050at2759"/>
<name>X6MJ16_RETFI</name>
<keyword evidence="3" id="KW-1185">Reference proteome</keyword>
<proteinExistence type="predicted"/>
<feature type="non-terminal residue" evidence="2">
    <location>
        <position position="285"/>
    </location>
</feature>
<dbReference type="Proteomes" id="UP000023152">
    <property type="component" value="Unassembled WGS sequence"/>
</dbReference>
<evidence type="ECO:0000313" key="2">
    <source>
        <dbReference type="EMBL" id="ETO13666.1"/>
    </source>
</evidence>